<feature type="compositionally biased region" description="Basic and acidic residues" evidence="1">
    <location>
        <begin position="54"/>
        <end position="69"/>
    </location>
</feature>
<organism evidence="2 3">
    <name type="scientific">Rossellomorea vietnamensis</name>
    <dbReference type="NCBI Taxonomy" id="218284"/>
    <lineage>
        <taxon>Bacteria</taxon>
        <taxon>Bacillati</taxon>
        <taxon>Bacillota</taxon>
        <taxon>Bacilli</taxon>
        <taxon>Bacillales</taxon>
        <taxon>Bacillaceae</taxon>
        <taxon>Rossellomorea</taxon>
    </lineage>
</organism>
<dbReference type="Proteomes" id="UP000323317">
    <property type="component" value="Unassembled WGS sequence"/>
</dbReference>
<protein>
    <submittedName>
        <fullName evidence="2">Uncharacterized protein</fullName>
    </submittedName>
</protein>
<feature type="region of interest" description="Disordered" evidence="1">
    <location>
        <begin position="1"/>
        <end position="23"/>
    </location>
</feature>
<name>A0A5D4K7G2_9BACI</name>
<feature type="region of interest" description="Disordered" evidence="1">
    <location>
        <begin position="41"/>
        <end position="69"/>
    </location>
</feature>
<evidence type="ECO:0000256" key="1">
    <source>
        <dbReference type="SAM" id="MobiDB-lite"/>
    </source>
</evidence>
<evidence type="ECO:0000313" key="2">
    <source>
        <dbReference type="EMBL" id="TYR72966.1"/>
    </source>
</evidence>
<dbReference type="RefSeq" id="WP_148948566.1">
    <property type="nucleotide sequence ID" value="NZ_JBNILU010000009.1"/>
</dbReference>
<accession>A0A5D4K7G2</accession>
<comment type="caution">
    <text evidence="2">The sequence shown here is derived from an EMBL/GenBank/DDBJ whole genome shotgun (WGS) entry which is preliminary data.</text>
</comment>
<sequence>MPNENQNQHSQTTPHFDGLNETVVNDNKGAQMGVTIDTKQDFARQENPFPIQLQEDKKMKKLDSLIKGE</sequence>
<feature type="compositionally biased region" description="Polar residues" evidence="1">
    <location>
        <begin position="1"/>
        <end position="14"/>
    </location>
</feature>
<dbReference type="EMBL" id="VTEH01000023">
    <property type="protein sequence ID" value="TYR72966.1"/>
    <property type="molecule type" value="Genomic_DNA"/>
</dbReference>
<proteinExistence type="predicted"/>
<dbReference type="AlphaFoldDB" id="A0A5D4K7G2"/>
<gene>
    <name evidence="2" type="ORF">FZC79_20505</name>
</gene>
<evidence type="ECO:0000313" key="3">
    <source>
        <dbReference type="Proteomes" id="UP000323317"/>
    </source>
</evidence>
<reference evidence="2 3" key="1">
    <citation type="submission" date="2019-08" db="EMBL/GenBank/DDBJ databases">
        <title>Bacillus genomes from the desert of Cuatro Cienegas, Coahuila.</title>
        <authorList>
            <person name="Olmedo-Alvarez G."/>
        </authorList>
    </citation>
    <scope>NUCLEOTIDE SEQUENCE [LARGE SCALE GENOMIC DNA]</scope>
    <source>
        <strain evidence="2 3">CH40_1T</strain>
    </source>
</reference>